<comment type="caution">
    <text evidence="2">The sequence shown here is derived from an EMBL/GenBank/DDBJ whole genome shotgun (WGS) entry which is preliminary data.</text>
</comment>
<protein>
    <submittedName>
        <fullName evidence="2">Uncharacterized protein</fullName>
    </submittedName>
</protein>
<organism evidence="2 3">
    <name type="scientific">Caenorhabditis nigoni</name>
    <dbReference type="NCBI Taxonomy" id="1611254"/>
    <lineage>
        <taxon>Eukaryota</taxon>
        <taxon>Metazoa</taxon>
        <taxon>Ecdysozoa</taxon>
        <taxon>Nematoda</taxon>
        <taxon>Chromadorea</taxon>
        <taxon>Rhabditida</taxon>
        <taxon>Rhabditina</taxon>
        <taxon>Rhabditomorpha</taxon>
        <taxon>Rhabditoidea</taxon>
        <taxon>Rhabditidae</taxon>
        <taxon>Peloderinae</taxon>
        <taxon>Caenorhabditis</taxon>
    </lineage>
</organism>
<reference evidence="3" key="1">
    <citation type="submission" date="2017-10" db="EMBL/GenBank/DDBJ databases">
        <title>Rapid genome shrinkage in a self-fertile nematode reveals novel sperm competition proteins.</title>
        <authorList>
            <person name="Yin D."/>
            <person name="Schwarz E.M."/>
            <person name="Thomas C.G."/>
            <person name="Felde R.L."/>
            <person name="Korf I.F."/>
            <person name="Cutter A.D."/>
            <person name="Schartner C.M."/>
            <person name="Ralston E.J."/>
            <person name="Meyer B.J."/>
            <person name="Haag E.S."/>
        </authorList>
    </citation>
    <scope>NUCLEOTIDE SEQUENCE [LARGE SCALE GENOMIC DNA]</scope>
    <source>
        <strain evidence="3">JU1422</strain>
    </source>
</reference>
<evidence type="ECO:0000313" key="3">
    <source>
        <dbReference type="Proteomes" id="UP000230233"/>
    </source>
</evidence>
<dbReference type="EMBL" id="PDUG01000006">
    <property type="protein sequence ID" value="PIC19004.1"/>
    <property type="molecule type" value="Genomic_DNA"/>
</dbReference>
<dbReference type="Proteomes" id="UP000230233">
    <property type="component" value="Chromosome X"/>
</dbReference>
<evidence type="ECO:0000313" key="2">
    <source>
        <dbReference type="EMBL" id="PIC19004.1"/>
    </source>
</evidence>
<keyword evidence="3" id="KW-1185">Reference proteome</keyword>
<keyword evidence="1" id="KW-0472">Membrane</keyword>
<accession>A0A2G5SV48</accession>
<evidence type="ECO:0000256" key="1">
    <source>
        <dbReference type="SAM" id="Phobius"/>
    </source>
</evidence>
<sequence length="97" mass="10991">MKMRWNECVRCISVSIVQKKQLKMQRKWGKQKEKATAGGQKEGGCEYGELSTRRMMNTVNGWKSRREGKGCVIFSFAAFITQTACTLPAVIKNPSKD</sequence>
<gene>
    <name evidence="2" type="primary">Cnig_chr_X.g24697</name>
    <name evidence="2" type="ORF">B9Z55_024697</name>
</gene>
<dbReference type="AlphaFoldDB" id="A0A2G5SV48"/>
<feature type="transmembrane region" description="Helical" evidence="1">
    <location>
        <begin position="71"/>
        <end position="91"/>
    </location>
</feature>
<proteinExistence type="predicted"/>
<keyword evidence="1" id="KW-0812">Transmembrane</keyword>
<keyword evidence="1" id="KW-1133">Transmembrane helix</keyword>
<name>A0A2G5SV48_9PELO</name>